<evidence type="ECO:0000256" key="6">
    <source>
        <dbReference type="SAM" id="Phobius"/>
    </source>
</evidence>
<dbReference type="Pfam" id="PF03073">
    <property type="entry name" value="TspO_MBR"/>
    <property type="match status" value="1"/>
</dbReference>
<evidence type="ECO:0000256" key="4">
    <source>
        <dbReference type="ARBA" id="ARBA00022989"/>
    </source>
</evidence>
<sequence>MTTYIPSLTIPSVVLQHSAASVLLPIALGTAVGFGTRRTHQASHSSHNTKLTGYPASKTQNTYLALKQPPLRPPPWVFGPVWTVLYGVMGYASHRIATIGLSSSASPAIVETAQNSLTLYTVQLGLNLAWMPLFFVAKRPAEASIDIVTLIGMNAYLAYLWSSIDEVAAWCQVPYLGWLGFATYLCLGAGYLNGWDLHDKEVKKE</sequence>
<reference evidence="7 8" key="1">
    <citation type="journal article" date="2014" name="Proc. Natl. Acad. Sci. U.S.A.">
        <title>Trajectory and genomic determinants of fungal-pathogen speciation and host adaptation.</title>
        <authorList>
            <person name="Hu X."/>
            <person name="Xiao G."/>
            <person name="Zheng P."/>
            <person name="Shang Y."/>
            <person name="Su Y."/>
            <person name="Zhang X."/>
            <person name="Liu X."/>
            <person name="Zhan S."/>
            <person name="St Leger R.J."/>
            <person name="Wang C."/>
        </authorList>
    </citation>
    <scope>NUCLEOTIDE SEQUENCE [LARGE SCALE GENOMIC DNA]</scope>
    <source>
        <strain evidence="7 8">ARSEF 977</strain>
    </source>
</reference>
<comment type="similarity">
    <text evidence="2">Belongs to the TspO/BZRP family.</text>
</comment>
<dbReference type="InterPro" id="IPR004307">
    <property type="entry name" value="TspO_MBR"/>
</dbReference>
<evidence type="ECO:0000256" key="3">
    <source>
        <dbReference type="ARBA" id="ARBA00022692"/>
    </source>
</evidence>
<evidence type="ECO:0000256" key="5">
    <source>
        <dbReference type="ARBA" id="ARBA00023136"/>
    </source>
</evidence>
<dbReference type="FunFam" id="1.20.1260.100:FF:000001">
    <property type="entry name" value="translocator protein 2"/>
    <property type="match status" value="1"/>
</dbReference>
<evidence type="ECO:0000313" key="8">
    <source>
        <dbReference type="Proteomes" id="UP000031192"/>
    </source>
</evidence>
<dbReference type="OrthoDB" id="8841220at2759"/>
<evidence type="ECO:0000256" key="1">
    <source>
        <dbReference type="ARBA" id="ARBA00004141"/>
    </source>
</evidence>
<keyword evidence="4 6" id="KW-1133">Transmembrane helix</keyword>
<comment type="subcellular location">
    <subcellularLocation>
        <location evidence="1">Membrane</location>
        <topology evidence="1">Multi-pass membrane protein</topology>
    </subcellularLocation>
</comment>
<dbReference type="GO" id="GO:0033013">
    <property type="term" value="P:tetrapyrrole metabolic process"/>
    <property type="evidence" value="ECO:0007669"/>
    <property type="project" value="UniProtKB-ARBA"/>
</dbReference>
<name>A0A0B4H7Z8_METGA</name>
<comment type="caution">
    <text evidence="7">The sequence shown here is derived from an EMBL/GenBank/DDBJ whole genome shotgun (WGS) entry which is preliminary data.</text>
</comment>
<dbReference type="PANTHER" id="PTHR10057:SF0">
    <property type="entry name" value="TRANSLOCATOR PROTEIN"/>
    <property type="match status" value="1"/>
</dbReference>
<feature type="transmembrane region" description="Helical" evidence="6">
    <location>
        <begin position="14"/>
        <end position="34"/>
    </location>
</feature>
<dbReference type="PANTHER" id="PTHR10057">
    <property type="entry name" value="PERIPHERAL-TYPE BENZODIAZEPINE RECEPTOR"/>
    <property type="match status" value="1"/>
</dbReference>
<accession>A0A0B4H7Z8</accession>
<keyword evidence="8" id="KW-1185">Reference proteome</keyword>
<evidence type="ECO:0000256" key="2">
    <source>
        <dbReference type="ARBA" id="ARBA00007524"/>
    </source>
</evidence>
<proteinExistence type="inferred from homology"/>
<dbReference type="HOGENOM" id="CLU_091805_0_0_1"/>
<evidence type="ECO:0000313" key="7">
    <source>
        <dbReference type="EMBL" id="KID88142.1"/>
    </source>
</evidence>
<gene>
    <name evidence="7" type="ORF">MGU_04971</name>
</gene>
<feature type="transmembrane region" description="Helical" evidence="6">
    <location>
        <begin position="173"/>
        <end position="194"/>
    </location>
</feature>
<dbReference type="Proteomes" id="UP000031192">
    <property type="component" value="Unassembled WGS sequence"/>
</dbReference>
<dbReference type="Gene3D" id="1.20.1260.100">
    <property type="entry name" value="TspO/MBR protein"/>
    <property type="match status" value="1"/>
</dbReference>
<organism evidence="7 8">
    <name type="scientific">Metarhizium guizhouense (strain ARSEF 977)</name>
    <dbReference type="NCBI Taxonomy" id="1276136"/>
    <lineage>
        <taxon>Eukaryota</taxon>
        <taxon>Fungi</taxon>
        <taxon>Dikarya</taxon>
        <taxon>Ascomycota</taxon>
        <taxon>Pezizomycotina</taxon>
        <taxon>Sordariomycetes</taxon>
        <taxon>Hypocreomycetidae</taxon>
        <taxon>Hypocreales</taxon>
        <taxon>Clavicipitaceae</taxon>
        <taxon>Metarhizium</taxon>
    </lineage>
</organism>
<feature type="transmembrane region" description="Helical" evidence="6">
    <location>
        <begin position="143"/>
        <end position="161"/>
    </location>
</feature>
<keyword evidence="5 6" id="KW-0472">Membrane</keyword>
<dbReference type="EMBL" id="AZNH01000013">
    <property type="protein sequence ID" value="KID88142.1"/>
    <property type="molecule type" value="Genomic_DNA"/>
</dbReference>
<dbReference type="GO" id="GO:0005741">
    <property type="term" value="C:mitochondrial outer membrane"/>
    <property type="evidence" value="ECO:0007669"/>
    <property type="project" value="TreeGrafter"/>
</dbReference>
<dbReference type="InterPro" id="IPR038330">
    <property type="entry name" value="TspO/MBR-related_sf"/>
</dbReference>
<dbReference type="AlphaFoldDB" id="A0A0B4H7Z8"/>
<protein>
    <submittedName>
        <fullName evidence="7">Translocator protein</fullName>
    </submittedName>
</protein>
<dbReference type="CDD" id="cd15904">
    <property type="entry name" value="TSPO_MBR"/>
    <property type="match status" value="1"/>
</dbReference>
<keyword evidence="3 6" id="KW-0812">Transmembrane</keyword>